<dbReference type="Pfam" id="PF00326">
    <property type="entry name" value="Peptidase_S9"/>
    <property type="match status" value="1"/>
</dbReference>
<dbReference type="InterPro" id="IPR029058">
    <property type="entry name" value="AB_hydrolase_fold"/>
</dbReference>
<evidence type="ECO:0000256" key="5">
    <source>
        <dbReference type="ARBA" id="ARBA00032284"/>
    </source>
</evidence>
<evidence type="ECO:0000256" key="4">
    <source>
        <dbReference type="ARBA" id="ARBA00022990"/>
    </source>
</evidence>
<keyword evidence="3" id="KW-0645">Protease</keyword>
<evidence type="ECO:0000259" key="9">
    <source>
        <dbReference type="Pfam" id="PF00326"/>
    </source>
</evidence>
<dbReference type="SUPFAM" id="SSF82171">
    <property type="entry name" value="DPP6 N-terminal domain-like"/>
    <property type="match status" value="1"/>
</dbReference>
<accession>A0ABV9JM96</accession>
<keyword evidence="3" id="KW-0720">Serine protease</keyword>
<comment type="function">
    <text evidence="7">This enzyme catalyzes the hydrolysis of the N-terminal peptide bond of an N-acetylated peptide to generate an N-acetylated amino acid and a peptide with a free N-terminus. It preferentially cleaves off Ac-Ala, Ac-Met and Ac-Ser. Also, involved in the degradation of oxidized and glycated proteins.</text>
</comment>
<dbReference type="PANTHER" id="PTHR42776">
    <property type="entry name" value="SERINE PEPTIDASE S9 FAMILY MEMBER"/>
    <property type="match status" value="1"/>
</dbReference>
<keyword evidence="1 8" id="KW-0732">Signal</keyword>
<reference evidence="11" key="1">
    <citation type="journal article" date="2019" name="Int. J. Syst. Evol. Microbiol.">
        <title>The Global Catalogue of Microorganisms (GCM) 10K type strain sequencing project: providing services to taxonomists for standard genome sequencing and annotation.</title>
        <authorList>
            <consortium name="The Broad Institute Genomics Platform"/>
            <consortium name="The Broad Institute Genome Sequencing Center for Infectious Disease"/>
            <person name="Wu L."/>
            <person name="Ma J."/>
        </authorList>
    </citation>
    <scope>NUCLEOTIDE SEQUENCE [LARGE SCALE GENOMIC DNA]</scope>
    <source>
        <strain evidence="11">DT28</strain>
    </source>
</reference>
<dbReference type="Gene3D" id="2.120.10.30">
    <property type="entry name" value="TolB, C-terminal domain"/>
    <property type="match status" value="2"/>
</dbReference>
<feature type="chain" id="PRO_5046359886" description="Acyl-peptide hydrolase" evidence="8">
    <location>
        <begin position="19"/>
        <end position="680"/>
    </location>
</feature>
<dbReference type="SUPFAM" id="SSF53474">
    <property type="entry name" value="alpha/beta-Hydrolases"/>
    <property type="match status" value="1"/>
</dbReference>
<dbReference type="Gene3D" id="3.40.50.1820">
    <property type="entry name" value="alpha/beta hydrolase"/>
    <property type="match status" value="1"/>
</dbReference>
<evidence type="ECO:0000256" key="3">
    <source>
        <dbReference type="ARBA" id="ARBA00022825"/>
    </source>
</evidence>
<evidence type="ECO:0000256" key="8">
    <source>
        <dbReference type="SAM" id="SignalP"/>
    </source>
</evidence>
<name>A0ABV9JM96_9GAMM</name>
<feature type="domain" description="Peptidase S9 prolyl oligopeptidase catalytic" evidence="9">
    <location>
        <begin position="471"/>
        <end position="674"/>
    </location>
</feature>
<evidence type="ECO:0000256" key="1">
    <source>
        <dbReference type="ARBA" id="ARBA00022729"/>
    </source>
</evidence>
<evidence type="ECO:0000256" key="7">
    <source>
        <dbReference type="ARBA" id="ARBA00045885"/>
    </source>
</evidence>
<dbReference type="Proteomes" id="UP001595962">
    <property type="component" value="Unassembled WGS sequence"/>
</dbReference>
<proteinExistence type="predicted"/>
<evidence type="ECO:0000256" key="2">
    <source>
        <dbReference type="ARBA" id="ARBA00022801"/>
    </source>
</evidence>
<dbReference type="InterPro" id="IPR001375">
    <property type="entry name" value="Peptidase_S9_cat"/>
</dbReference>
<dbReference type="InterPro" id="IPR002471">
    <property type="entry name" value="Pept_S9_AS"/>
</dbReference>
<keyword evidence="11" id="KW-1185">Reference proteome</keyword>
<evidence type="ECO:0000313" key="11">
    <source>
        <dbReference type="Proteomes" id="UP001595962"/>
    </source>
</evidence>
<dbReference type="RefSeq" id="WP_377333846.1">
    <property type="nucleotide sequence ID" value="NZ_JBHSGB010000010.1"/>
</dbReference>
<protein>
    <recommendedName>
        <fullName evidence="6">Acyl-peptide hydrolase</fullName>
    </recommendedName>
    <alternativeName>
        <fullName evidence="5">Acylaminoacyl-peptidase</fullName>
    </alternativeName>
</protein>
<dbReference type="PANTHER" id="PTHR42776:SF13">
    <property type="entry name" value="DIPEPTIDYL-PEPTIDASE 5"/>
    <property type="match status" value="1"/>
</dbReference>
<dbReference type="InterPro" id="IPR011042">
    <property type="entry name" value="6-blade_b-propeller_TolB-like"/>
</dbReference>
<keyword evidence="4" id="KW-0007">Acetylation</keyword>
<evidence type="ECO:0000313" key="10">
    <source>
        <dbReference type="EMBL" id="MFC4655345.1"/>
    </source>
</evidence>
<dbReference type="Pfam" id="PF07676">
    <property type="entry name" value="PD40"/>
    <property type="match status" value="4"/>
</dbReference>
<evidence type="ECO:0000256" key="6">
    <source>
        <dbReference type="ARBA" id="ARBA00032596"/>
    </source>
</evidence>
<organism evidence="10 11">
    <name type="scientific">Rheinheimera marina</name>
    <dbReference type="NCBI Taxonomy" id="1774958"/>
    <lineage>
        <taxon>Bacteria</taxon>
        <taxon>Pseudomonadati</taxon>
        <taxon>Pseudomonadota</taxon>
        <taxon>Gammaproteobacteria</taxon>
        <taxon>Chromatiales</taxon>
        <taxon>Chromatiaceae</taxon>
        <taxon>Rheinheimera</taxon>
    </lineage>
</organism>
<dbReference type="InterPro" id="IPR011659">
    <property type="entry name" value="WD40"/>
</dbReference>
<keyword evidence="2" id="KW-0378">Hydrolase</keyword>
<comment type="caution">
    <text evidence="10">The sequence shown here is derived from an EMBL/GenBank/DDBJ whole genome shotgun (WGS) entry which is preliminary data.</text>
</comment>
<sequence>MKVFAFCAALLAAGGLQAAEPITAEYLWQVARPGSLALSPDGSQLAFTLTRFDTSTDKSNADIYLLNLRSNQLQALTSHPDPDTSPIWSPNGQQLAFLSKRGADKPQLFVMPLTGGEAKNLTQLPVAVQQPVWFPDGQRILFLADVPKGFNGDFTALAAQLKQKKQQHVTAKVTENRVYRYWDHWLTDDSYPHLFSLNVQSGEITDLTPGWDRWFSLNGGAEFELSPDGRHVAVSANTSPPPYNKLNQDILLLKTDGSGQFTNLTADNPADDSKPRFSPDGKFLYYGAQKSSSFSSDNVQLIRLELASGEKQNLTAQLDLSLQDWQTDPSGQIVYFAAADRAKTALYSLPAATSATPGKVQQIFRQGDSQDLIVAGGQRLYFIHHSLNQLPELYSLDNKGRTLKQLTRINAELQQKLAWGKTDEVSFAGADGKQVQAYVTYPPNFDPAKKWPLLNVLHGGPHSYSADSFGYRWNPQVFAAAGYVVIQPNFHGSTSFGQAFAESIQGDHASKPFADSEAAVDYMISRGFIDATRLAAAGGSYGGYLVSWIAGHTDRYKALINHAGVYNLMAQFASDSTEHRVNAYGGAPWDGLPNLLQSSPAMFADKFVTPMLIMHGEQDYRVPVTQGLEIYGVLKGKGVDARLVYFPNENHWVLKPNNSLFWYREFTGWLQRYVPAGPTD</sequence>
<feature type="signal peptide" evidence="8">
    <location>
        <begin position="1"/>
        <end position="18"/>
    </location>
</feature>
<dbReference type="EMBL" id="JBHSGB010000010">
    <property type="protein sequence ID" value="MFC4655345.1"/>
    <property type="molecule type" value="Genomic_DNA"/>
</dbReference>
<gene>
    <name evidence="10" type="ORF">ACFO3I_10015</name>
</gene>
<dbReference type="PROSITE" id="PS00708">
    <property type="entry name" value="PRO_ENDOPEP_SER"/>
    <property type="match status" value="1"/>
</dbReference>